<sequence length="169" mass="18649">MGRLQRWRQRGASRFEFAVAVAILAILAGVLLERVAFYQEQAELVAVQEVAANIRAALEVKATQAQLPGRGVDLGVLAAQNPIGLLDRKPANYLGEYFSPDNNELPAGNWYFDRHDKTLIYLLNNRESFGNAPAKLLKFKVKLLRLPTKVAKPSGASENAGVTFEQVND</sequence>
<evidence type="ECO:0000313" key="2">
    <source>
        <dbReference type="Proteomes" id="UP000566711"/>
    </source>
</evidence>
<proteinExistence type="predicted"/>
<keyword evidence="2" id="KW-1185">Reference proteome</keyword>
<dbReference type="InterPro" id="IPR045584">
    <property type="entry name" value="Pilin-like"/>
</dbReference>
<gene>
    <name evidence="1" type="ORF">H3H36_15270</name>
</gene>
<accession>A0A7W2EIW1</accession>
<organism evidence="1 2">
    <name type="scientific">Rugamonas fusca</name>
    <dbReference type="NCBI Taxonomy" id="2758568"/>
    <lineage>
        <taxon>Bacteria</taxon>
        <taxon>Pseudomonadati</taxon>
        <taxon>Pseudomonadota</taxon>
        <taxon>Betaproteobacteria</taxon>
        <taxon>Burkholderiales</taxon>
        <taxon>Oxalobacteraceae</taxon>
        <taxon>Telluria group</taxon>
        <taxon>Rugamonas</taxon>
    </lineage>
</organism>
<comment type="caution">
    <text evidence="1">The sequence shown here is derived from an EMBL/GenBank/DDBJ whole genome shotgun (WGS) entry which is preliminary data.</text>
</comment>
<evidence type="ECO:0008006" key="3">
    <source>
        <dbReference type="Google" id="ProtNLM"/>
    </source>
</evidence>
<dbReference type="AlphaFoldDB" id="A0A7W2EIW1"/>
<dbReference type="SUPFAM" id="SSF54523">
    <property type="entry name" value="Pili subunits"/>
    <property type="match status" value="1"/>
</dbReference>
<name>A0A7W2EIW1_9BURK</name>
<dbReference type="Proteomes" id="UP000566711">
    <property type="component" value="Unassembled WGS sequence"/>
</dbReference>
<dbReference type="RefSeq" id="WP_182218944.1">
    <property type="nucleotide sequence ID" value="NZ_JACEZS010000012.1"/>
</dbReference>
<protein>
    <recommendedName>
        <fullName evidence="3">Type II secretion system protein</fullName>
    </recommendedName>
</protein>
<dbReference type="EMBL" id="JACEZS010000012">
    <property type="protein sequence ID" value="MBA5606718.1"/>
    <property type="molecule type" value="Genomic_DNA"/>
</dbReference>
<reference evidence="1 2" key="1">
    <citation type="submission" date="2020-07" db="EMBL/GenBank/DDBJ databases">
        <title>Novel species isolated from subtropical streams in China.</title>
        <authorList>
            <person name="Lu H."/>
        </authorList>
    </citation>
    <scope>NUCLEOTIDE SEQUENCE [LARGE SCALE GENOMIC DNA]</scope>
    <source>
        <strain evidence="1 2">FT3S</strain>
    </source>
</reference>
<evidence type="ECO:0000313" key="1">
    <source>
        <dbReference type="EMBL" id="MBA5606718.1"/>
    </source>
</evidence>